<dbReference type="Gene3D" id="3.90.280.10">
    <property type="entry name" value="PEBP-like"/>
    <property type="match status" value="1"/>
</dbReference>
<dbReference type="HOGENOM" id="CLU_083918_3_2_0"/>
<reference evidence="2 3" key="2">
    <citation type="journal article" date="2012" name="Stand. Genomic Sci.">
        <title>Genome sequence of the moderately thermophilic, amino-acid-degrading and sulfur-reducing bacterium Thermovirga lienii type strain (Cas60314(T)).</title>
        <authorList>
            <person name="Goker M."/>
            <person name="Saunders E."/>
            <person name="Lapidus A."/>
            <person name="Nolan M."/>
            <person name="Lucas S."/>
            <person name="Hammon N."/>
            <person name="Deshpande S."/>
            <person name="Cheng J.F."/>
            <person name="Han C."/>
            <person name="Tapia R."/>
            <person name="Goodwin L.A."/>
            <person name="Pitluck S."/>
            <person name="Liolios K."/>
            <person name="Mavromatis K."/>
            <person name="Pagani I."/>
            <person name="Ivanova N."/>
            <person name="Mikhailova N."/>
            <person name="Pati A."/>
            <person name="Chen A."/>
            <person name="Palaniappan K."/>
            <person name="Land M."/>
            <person name="Chang Y.J."/>
            <person name="Jeffries C.D."/>
            <person name="Brambilla E.M."/>
            <person name="Rohde M."/>
            <person name="Spring S."/>
            <person name="Detter J.C."/>
            <person name="Woyke T."/>
            <person name="Bristow J."/>
            <person name="Eisen J.A."/>
            <person name="Markowitz V."/>
            <person name="Hugenholtz P."/>
            <person name="Kyrpides N.C."/>
            <person name="Klenk H.P."/>
        </authorList>
    </citation>
    <scope>NUCLEOTIDE SEQUENCE [LARGE SCALE GENOMIC DNA]</scope>
    <source>
        <strain evidence="3">ATCC BAA-1197 / DSM 17291 / Cas60314</strain>
    </source>
</reference>
<dbReference type="STRING" id="580340.Tlie_1666"/>
<dbReference type="OrthoDB" id="9797506at2"/>
<keyword evidence="3" id="KW-1185">Reference proteome</keyword>
<dbReference type="InterPro" id="IPR008914">
    <property type="entry name" value="PEBP"/>
</dbReference>
<dbReference type="SUPFAM" id="SSF49777">
    <property type="entry name" value="PEBP-like"/>
    <property type="match status" value="1"/>
</dbReference>
<protein>
    <submittedName>
        <fullName evidence="2">PEBP family protein</fullName>
    </submittedName>
</protein>
<evidence type="ECO:0000256" key="1">
    <source>
        <dbReference type="SAM" id="MobiDB-lite"/>
    </source>
</evidence>
<dbReference type="NCBIfam" id="TIGR00481">
    <property type="entry name" value="YbhB/YbcL family Raf kinase inhibitor-like protein"/>
    <property type="match status" value="1"/>
</dbReference>
<evidence type="ECO:0000313" key="2">
    <source>
        <dbReference type="EMBL" id="AER67388.1"/>
    </source>
</evidence>
<evidence type="ECO:0000313" key="3">
    <source>
        <dbReference type="Proteomes" id="UP000005868"/>
    </source>
</evidence>
<dbReference type="InterPro" id="IPR036610">
    <property type="entry name" value="PEBP-like_sf"/>
</dbReference>
<gene>
    <name evidence="2" type="ordered locus">Tlie_1666</name>
</gene>
<proteinExistence type="predicted"/>
<accession>G7V857</accession>
<reference evidence="3" key="1">
    <citation type="submission" date="2011-10" db="EMBL/GenBank/DDBJ databases">
        <title>The complete genome of chromosome of Thermovirga lienii DSM 17291.</title>
        <authorList>
            <consortium name="US DOE Joint Genome Institute (JGI-PGF)"/>
            <person name="Lucas S."/>
            <person name="Copeland A."/>
            <person name="Lapidus A."/>
            <person name="Glavina del Rio T."/>
            <person name="Dalin E."/>
            <person name="Tice H."/>
            <person name="Bruce D."/>
            <person name="Goodwin L."/>
            <person name="Pitluck S."/>
            <person name="Peters L."/>
            <person name="Mikhailova N."/>
            <person name="Saunders E."/>
            <person name="Kyrpides N."/>
            <person name="Mavromatis K."/>
            <person name="Ivanova N."/>
            <person name="Last F.I."/>
            <person name="Brettin T."/>
            <person name="Detter J.C."/>
            <person name="Han C."/>
            <person name="Larimer F."/>
            <person name="Land M."/>
            <person name="Hauser L."/>
            <person name="Markowitz V."/>
            <person name="Cheng J.-F."/>
            <person name="Hugenholtz P."/>
            <person name="Woyke T."/>
            <person name="Wu D."/>
            <person name="Spring S."/>
            <person name="Schroeder M."/>
            <person name="Brambilla E.-M."/>
            <person name="Klenk H.-P."/>
            <person name="Eisen J.A."/>
        </authorList>
    </citation>
    <scope>NUCLEOTIDE SEQUENCE [LARGE SCALE GENOMIC DNA]</scope>
    <source>
        <strain evidence="3">ATCC BAA-1197 / DSM 17291 / Cas60314</strain>
    </source>
</reference>
<dbReference type="InterPro" id="IPR005247">
    <property type="entry name" value="YbhB_YbcL/LppC-like"/>
</dbReference>
<dbReference type="CDD" id="cd00865">
    <property type="entry name" value="PEBP_bact_arch"/>
    <property type="match status" value="1"/>
</dbReference>
<dbReference type="PANTHER" id="PTHR30289:SF1">
    <property type="entry name" value="PEBP (PHOSPHATIDYLETHANOLAMINE-BINDING PROTEIN) FAMILY PROTEIN"/>
    <property type="match status" value="1"/>
</dbReference>
<feature type="region of interest" description="Disordered" evidence="1">
    <location>
        <begin position="73"/>
        <end position="93"/>
    </location>
</feature>
<sequence length="148" mass="16856">MDFRLKIRAFEYGSKIPSKYTCEGEDVSPPIAWEDPPEGTESFVLIVDDPDAPSGTFTHWILWDIPKDKRFLEEGTQEGTPGRNDFGKIGYGGPCPPRGHGPHRYFFKLYAIDTPSLNLKKGSSRSNLEKAMKDHIIREAEYMGIYER</sequence>
<name>G7V857_THELD</name>
<dbReference type="PANTHER" id="PTHR30289">
    <property type="entry name" value="UNCHARACTERIZED PROTEIN YBCL-RELATED"/>
    <property type="match status" value="1"/>
</dbReference>
<dbReference type="Pfam" id="PF01161">
    <property type="entry name" value="PBP"/>
    <property type="match status" value="1"/>
</dbReference>
<dbReference type="EMBL" id="CP003096">
    <property type="protein sequence ID" value="AER67388.1"/>
    <property type="molecule type" value="Genomic_DNA"/>
</dbReference>
<dbReference type="eggNOG" id="COG1881">
    <property type="taxonomic scope" value="Bacteria"/>
</dbReference>
<dbReference type="Proteomes" id="UP000005868">
    <property type="component" value="Chromosome"/>
</dbReference>
<dbReference type="KEGG" id="tli:Tlie_1666"/>
<dbReference type="AlphaFoldDB" id="G7V857"/>
<organism evidence="2 3">
    <name type="scientific">Thermovirga lienii (strain ATCC BAA-1197 / DSM 17291 / Cas60314)</name>
    <dbReference type="NCBI Taxonomy" id="580340"/>
    <lineage>
        <taxon>Bacteria</taxon>
        <taxon>Thermotogati</taxon>
        <taxon>Synergistota</taxon>
        <taxon>Synergistia</taxon>
        <taxon>Synergistales</taxon>
        <taxon>Thermovirgaceae</taxon>
        <taxon>Thermovirga</taxon>
    </lineage>
</organism>